<dbReference type="InterPro" id="IPR036942">
    <property type="entry name" value="Beta-barrel_TonB_sf"/>
</dbReference>
<sequence length="890" mass="97669">MRRFKIAPLTLVMSAVITTPQIQATEEIKNVERIMVTGSRIARTELASTSPITVVNKQAMINMGITDISSALRRLPALTGNTTNNQSSSGANSIQTATLRGIEATNTLVLVNGRRVVGSDADGLVDLSSIPFEAVQEMQVLKDGASAIYGSDAIAGVINIITKKRFDGFDVNTHYGVSSEGDAQERKIGLVTGGSTDKASFMLAASTTNISGWKERDRHMTHDADFGFLGGDNKRSGTAPNARLTGFGLPEYADALDADGNKVPVTWTVLDANNPSNVSLFDYDTMGYNYRDVQSGANDSKTNSIFLTADYQLNDETRFFTELSFHDGFVQGNQAPPGTDTGWYAGSVETPNAFLRYDDAGGNHFGVGPNQKYNPFGIAGNVSRRFSEYGPRIYKTNNKINRYTFGFQGEVAQEFDWEVVFSQQSAELVTSGGSQPSINRIERALSDECETQADPTCVALNVFGPEGSITPDMLDYINITAPVQTNKNDLMFIQASIAGPLLELPAGDLMFAMGTEYREDQLTQEVDISQRTESFDVSWAEASTPVISPVREIKEFYIETKIPLLDNLELEAAVRYSEYSDIDENTTNPKFGILYKPMDALTLRGSFSTGFRAPTMAQMYQGQTVSLTEDLHDPCNPKNEANYFNTSISGCQGLNPAFSKNSVLSSNVIGGGNPDLKPEEADNMTLGVVFEASDNLAFTLDYFEIEQTNVVFASTNYVIDQYVSGNPDYVNDVERSNNGTGYISSTYAPANNIASRNISGIDLNANYLIETSVGEFRFNLDVSRMTAFEVQDTSDSAFRDIVGDYDSAFGSIPETKASLQVDWNMDSIRATYDASYNSEIEGNNVMASTVFHNVQVGYFIEEYKMDVKFGIQNLFDKPPPLFKQWCYGYR</sequence>
<dbReference type="InterPro" id="IPR000531">
    <property type="entry name" value="Beta-barrel_TonB"/>
</dbReference>
<feature type="signal peptide" evidence="10">
    <location>
        <begin position="1"/>
        <end position="24"/>
    </location>
</feature>
<protein>
    <submittedName>
        <fullName evidence="13">Outer membrane cobalamin receptor protein</fullName>
    </submittedName>
</protein>
<dbReference type="PANTHER" id="PTHR47234">
    <property type="match status" value="1"/>
</dbReference>
<proteinExistence type="inferred from homology"/>
<evidence type="ECO:0000256" key="3">
    <source>
        <dbReference type="ARBA" id="ARBA00022452"/>
    </source>
</evidence>
<dbReference type="Proteomes" id="UP000198862">
    <property type="component" value="Unassembled WGS sequence"/>
</dbReference>
<dbReference type="EMBL" id="FOLO01000003">
    <property type="protein sequence ID" value="SFB96301.1"/>
    <property type="molecule type" value="Genomic_DNA"/>
</dbReference>
<dbReference type="InterPro" id="IPR012910">
    <property type="entry name" value="Plug_dom"/>
</dbReference>
<keyword evidence="10" id="KW-0732">Signal</keyword>
<dbReference type="Gene3D" id="2.40.170.20">
    <property type="entry name" value="TonB-dependent receptor, beta-barrel domain"/>
    <property type="match status" value="1"/>
</dbReference>
<comment type="similarity">
    <text evidence="8 9">Belongs to the TonB-dependent receptor family.</text>
</comment>
<dbReference type="InterPro" id="IPR039426">
    <property type="entry name" value="TonB-dep_rcpt-like"/>
</dbReference>
<gene>
    <name evidence="13" type="ORF">SAMN02745724_00562</name>
</gene>
<feature type="domain" description="TonB-dependent receptor plug" evidence="12">
    <location>
        <begin position="47"/>
        <end position="157"/>
    </location>
</feature>
<dbReference type="SUPFAM" id="SSF56935">
    <property type="entry name" value="Porins"/>
    <property type="match status" value="1"/>
</dbReference>
<accession>A0A1I1FAJ8</accession>
<keyword evidence="13" id="KW-0675">Receptor</keyword>
<dbReference type="InterPro" id="IPR037066">
    <property type="entry name" value="Plug_dom_sf"/>
</dbReference>
<feature type="domain" description="TonB-dependent receptor-like beta-barrel" evidence="11">
    <location>
        <begin position="356"/>
        <end position="874"/>
    </location>
</feature>
<evidence type="ECO:0000256" key="4">
    <source>
        <dbReference type="ARBA" id="ARBA00022692"/>
    </source>
</evidence>
<keyword evidence="6 8" id="KW-0472">Membrane</keyword>
<evidence type="ECO:0000256" key="8">
    <source>
        <dbReference type="PROSITE-ProRule" id="PRU01360"/>
    </source>
</evidence>
<dbReference type="Gene3D" id="2.170.130.10">
    <property type="entry name" value="TonB-dependent receptor, plug domain"/>
    <property type="match status" value="1"/>
</dbReference>
<dbReference type="Pfam" id="PF00593">
    <property type="entry name" value="TonB_dep_Rec_b-barrel"/>
    <property type="match status" value="1"/>
</dbReference>
<evidence type="ECO:0000256" key="10">
    <source>
        <dbReference type="SAM" id="SignalP"/>
    </source>
</evidence>
<dbReference type="PANTHER" id="PTHR47234:SF2">
    <property type="entry name" value="TONB-DEPENDENT RECEPTOR"/>
    <property type="match status" value="1"/>
</dbReference>
<evidence type="ECO:0000256" key="7">
    <source>
        <dbReference type="ARBA" id="ARBA00023237"/>
    </source>
</evidence>
<dbReference type="STRING" id="1123010.SAMN02745724_00562"/>
<evidence type="ECO:0000256" key="6">
    <source>
        <dbReference type="ARBA" id="ARBA00023136"/>
    </source>
</evidence>
<reference evidence="13 14" key="1">
    <citation type="submission" date="2016-10" db="EMBL/GenBank/DDBJ databases">
        <authorList>
            <person name="de Groot N.N."/>
        </authorList>
    </citation>
    <scope>NUCLEOTIDE SEQUENCE [LARGE SCALE GENOMIC DNA]</scope>
    <source>
        <strain evidence="13 14">DSM 6059</strain>
    </source>
</reference>
<keyword evidence="4 8" id="KW-0812">Transmembrane</keyword>
<name>A0A1I1FAJ8_9GAMM</name>
<evidence type="ECO:0000259" key="12">
    <source>
        <dbReference type="Pfam" id="PF07715"/>
    </source>
</evidence>
<organism evidence="13 14">
    <name type="scientific">Pseudoalteromonas denitrificans DSM 6059</name>
    <dbReference type="NCBI Taxonomy" id="1123010"/>
    <lineage>
        <taxon>Bacteria</taxon>
        <taxon>Pseudomonadati</taxon>
        <taxon>Pseudomonadota</taxon>
        <taxon>Gammaproteobacteria</taxon>
        <taxon>Alteromonadales</taxon>
        <taxon>Pseudoalteromonadaceae</taxon>
        <taxon>Pseudoalteromonas</taxon>
    </lineage>
</organism>
<evidence type="ECO:0000256" key="2">
    <source>
        <dbReference type="ARBA" id="ARBA00022448"/>
    </source>
</evidence>
<keyword evidence="2 8" id="KW-0813">Transport</keyword>
<keyword evidence="14" id="KW-1185">Reference proteome</keyword>
<evidence type="ECO:0000259" key="11">
    <source>
        <dbReference type="Pfam" id="PF00593"/>
    </source>
</evidence>
<evidence type="ECO:0000313" key="14">
    <source>
        <dbReference type="Proteomes" id="UP000198862"/>
    </source>
</evidence>
<dbReference type="Pfam" id="PF07715">
    <property type="entry name" value="Plug"/>
    <property type="match status" value="1"/>
</dbReference>
<evidence type="ECO:0000313" key="13">
    <source>
        <dbReference type="EMBL" id="SFB96301.1"/>
    </source>
</evidence>
<dbReference type="PROSITE" id="PS52016">
    <property type="entry name" value="TONB_DEPENDENT_REC_3"/>
    <property type="match status" value="1"/>
</dbReference>
<comment type="subcellular location">
    <subcellularLocation>
        <location evidence="1 8">Cell outer membrane</location>
        <topology evidence="1 8">Multi-pass membrane protein</topology>
    </subcellularLocation>
</comment>
<evidence type="ECO:0000256" key="9">
    <source>
        <dbReference type="RuleBase" id="RU003357"/>
    </source>
</evidence>
<dbReference type="RefSeq" id="WP_245763739.1">
    <property type="nucleotide sequence ID" value="NZ_FOLO01000003.1"/>
</dbReference>
<feature type="chain" id="PRO_5011715674" evidence="10">
    <location>
        <begin position="25"/>
        <end position="890"/>
    </location>
</feature>
<keyword evidence="7 8" id="KW-0998">Cell outer membrane</keyword>
<dbReference type="GO" id="GO:0009279">
    <property type="term" value="C:cell outer membrane"/>
    <property type="evidence" value="ECO:0007669"/>
    <property type="project" value="UniProtKB-SubCell"/>
</dbReference>
<evidence type="ECO:0000256" key="1">
    <source>
        <dbReference type="ARBA" id="ARBA00004571"/>
    </source>
</evidence>
<keyword evidence="5 9" id="KW-0798">TonB box</keyword>
<keyword evidence="3 8" id="KW-1134">Transmembrane beta strand</keyword>
<evidence type="ECO:0000256" key="5">
    <source>
        <dbReference type="ARBA" id="ARBA00023077"/>
    </source>
</evidence>
<dbReference type="AlphaFoldDB" id="A0A1I1FAJ8"/>